<feature type="chain" id="PRO_5022050326" evidence="2">
    <location>
        <begin position="22"/>
        <end position="628"/>
    </location>
</feature>
<reference evidence="3 4" key="1">
    <citation type="submission" date="2019-02" db="EMBL/GenBank/DDBJ databases">
        <title>Deep-cultivation of Planctomycetes and their phenomic and genomic characterization uncovers novel biology.</title>
        <authorList>
            <person name="Wiegand S."/>
            <person name="Jogler M."/>
            <person name="Boedeker C."/>
            <person name="Pinto D."/>
            <person name="Vollmers J."/>
            <person name="Rivas-Marin E."/>
            <person name="Kohn T."/>
            <person name="Peeters S.H."/>
            <person name="Heuer A."/>
            <person name="Rast P."/>
            <person name="Oberbeckmann S."/>
            <person name="Bunk B."/>
            <person name="Jeske O."/>
            <person name="Meyerdierks A."/>
            <person name="Storesund J.E."/>
            <person name="Kallscheuer N."/>
            <person name="Luecker S."/>
            <person name="Lage O.M."/>
            <person name="Pohl T."/>
            <person name="Merkel B.J."/>
            <person name="Hornburger P."/>
            <person name="Mueller R.-W."/>
            <person name="Bruemmer F."/>
            <person name="Labrenz M."/>
            <person name="Spormann A.M."/>
            <person name="Op den Camp H."/>
            <person name="Overmann J."/>
            <person name="Amann R."/>
            <person name="Jetten M.S.M."/>
            <person name="Mascher T."/>
            <person name="Medema M.H."/>
            <person name="Devos D.P."/>
            <person name="Kaster A.-K."/>
            <person name="Ovreas L."/>
            <person name="Rohde M."/>
            <person name="Galperin M.Y."/>
            <person name="Jogler C."/>
        </authorList>
    </citation>
    <scope>NUCLEOTIDE SEQUENCE [LARGE SCALE GENOMIC DNA]</scope>
    <source>
        <strain evidence="3 4">FF011L</strain>
    </source>
</reference>
<dbReference type="AlphaFoldDB" id="A0A517MAL8"/>
<dbReference type="RefSeq" id="WP_145350095.1">
    <property type="nucleotide sequence ID" value="NZ_CP036262.1"/>
</dbReference>
<sequence length="628" mass="70889" precursor="true">MLSRFGLPVALLLVAIGPGMGQDLSPSAEAVQAETDQQNEIRQWIERLGDESYAARARAETELRRMGLMAFDLLHEASAHEDSEVVIAARHLVSSLQVSWASDSDSLEVREILADYGNIQNEAEQKTMLTRVAQIPNRAGLAALCRFVRFESNQRISREAALLVMQQEEDASESDRNQAANTILSILGANQRSPSVWLRAYADDLRRGVYDAERWQQLIESERTLADGRRDLQTDNDAVLELIRTCAQRALLAGNTETANRLALQSLDLIPPGRTALIDAVTWALDHRFFEVVKQMQQQKPVPFEKEPLLLYATAEAYQNGGNDSQAEAIAARAVKLAPLPLKDSIESEKMTQDDKENLAFRHREIAIWLAARQQFPWAIREYQHIVDRLNIEIIVSATTRDDLSRMHQGLGQYKAAIDALLPIQERLRKDQEYERQLRGVEIWPTALDSRIDFLKGKLATQEKKIEEAQALYRKALLSSKLNADIVIAMFRLQGDEEWQKEVNRELEKMTRTYEQFVASREHNHRRDNDAASSENLASALNQYAWLVANTAGDKRQALRYSLRSLELQPDRAMYLDTLARCHFAVGELKEAIAVQTKAVALGLGDPDLISQLIEFKAAQAANETNPE</sequence>
<evidence type="ECO:0000256" key="2">
    <source>
        <dbReference type="SAM" id="SignalP"/>
    </source>
</evidence>
<keyword evidence="2" id="KW-0732">Signal</keyword>
<dbReference type="SUPFAM" id="SSF48452">
    <property type="entry name" value="TPR-like"/>
    <property type="match status" value="1"/>
</dbReference>
<feature type="coiled-coil region" evidence="1">
    <location>
        <begin position="452"/>
        <end position="479"/>
    </location>
</feature>
<feature type="signal peptide" evidence="2">
    <location>
        <begin position="1"/>
        <end position="21"/>
    </location>
</feature>
<keyword evidence="4" id="KW-1185">Reference proteome</keyword>
<dbReference type="Proteomes" id="UP000320672">
    <property type="component" value="Chromosome"/>
</dbReference>
<organism evidence="3 4">
    <name type="scientific">Roseimaritima multifibrata</name>
    <dbReference type="NCBI Taxonomy" id="1930274"/>
    <lineage>
        <taxon>Bacteria</taxon>
        <taxon>Pseudomonadati</taxon>
        <taxon>Planctomycetota</taxon>
        <taxon>Planctomycetia</taxon>
        <taxon>Pirellulales</taxon>
        <taxon>Pirellulaceae</taxon>
        <taxon>Roseimaritima</taxon>
    </lineage>
</organism>
<keyword evidence="1" id="KW-0175">Coiled coil</keyword>
<protein>
    <submittedName>
        <fullName evidence="3">Uncharacterized protein</fullName>
    </submittedName>
</protein>
<dbReference type="OrthoDB" id="228255at2"/>
<dbReference type="InterPro" id="IPR011990">
    <property type="entry name" value="TPR-like_helical_dom_sf"/>
</dbReference>
<name>A0A517MAL8_9BACT</name>
<evidence type="ECO:0000313" key="3">
    <source>
        <dbReference type="EMBL" id="QDS91918.1"/>
    </source>
</evidence>
<gene>
    <name evidence="3" type="ORF">FF011L_06540</name>
</gene>
<evidence type="ECO:0000313" key="4">
    <source>
        <dbReference type="Proteomes" id="UP000320672"/>
    </source>
</evidence>
<dbReference type="EMBL" id="CP036262">
    <property type="protein sequence ID" value="QDS91918.1"/>
    <property type="molecule type" value="Genomic_DNA"/>
</dbReference>
<dbReference type="Gene3D" id="1.25.40.10">
    <property type="entry name" value="Tetratricopeptide repeat domain"/>
    <property type="match status" value="2"/>
</dbReference>
<accession>A0A517MAL8</accession>
<proteinExistence type="predicted"/>
<evidence type="ECO:0000256" key="1">
    <source>
        <dbReference type="SAM" id="Coils"/>
    </source>
</evidence>
<dbReference type="KEGG" id="rml:FF011L_06540"/>